<keyword evidence="12 25" id="KW-0548">Nucleotidyltransferase</keyword>
<evidence type="ECO:0000256" key="18">
    <source>
        <dbReference type="ARBA" id="ARBA00029893"/>
    </source>
</evidence>
<evidence type="ECO:0000256" key="8">
    <source>
        <dbReference type="ARBA" id="ARBA00022475"/>
    </source>
</evidence>
<comment type="pathway">
    <text evidence="4">Lipid metabolism.</text>
</comment>
<feature type="transmembrane region" description="Helical" evidence="24">
    <location>
        <begin position="58"/>
        <end position="75"/>
    </location>
</feature>
<gene>
    <name evidence="25" type="ORF">H8711_08645</name>
</gene>
<dbReference type="Proteomes" id="UP000653127">
    <property type="component" value="Unassembled WGS sequence"/>
</dbReference>
<dbReference type="GO" id="GO:0005886">
    <property type="term" value="C:plasma membrane"/>
    <property type="evidence" value="ECO:0007669"/>
    <property type="project" value="UniProtKB-SubCell"/>
</dbReference>
<name>A0A926DX31_9FIRM</name>
<evidence type="ECO:0000256" key="13">
    <source>
        <dbReference type="ARBA" id="ARBA00022989"/>
    </source>
</evidence>
<dbReference type="GO" id="GO:0016024">
    <property type="term" value="P:CDP-diacylglycerol biosynthetic process"/>
    <property type="evidence" value="ECO:0007669"/>
    <property type="project" value="TreeGrafter"/>
</dbReference>
<evidence type="ECO:0000256" key="16">
    <source>
        <dbReference type="ARBA" id="ARBA00023209"/>
    </source>
</evidence>
<dbReference type="GO" id="GO:0004605">
    <property type="term" value="F:phosphatidate cytidylyltransferase activity"/>
    <property type="evidence" value="ECO:0007669"/>
    <property type="project" value="UniProtKB-EC"/>
</dbReference>
<keyword evidence="16" id="KW-0594">Phospholipid biosynthesis</keyword>
<keyword evidence="10" id="KW-0808">Transferase</keyword>
<keyword evidence="14" id="KW-0443">Lipid metabolism</keyword>
<feature type="transmembrane region" description="Helical" evidence="24">
    <location>
        <begin position="111"/>
        <end position="130"/>
    </location>
</feature>
<comment type="subcellular location">
    <subcellularLocation>
        <location evidence="2">Cell membrane</location>
        <topology evidence="2">Multi-pass membrane protein</topology>
    </subcellularLocation>
</comment>
<keyword evidence="26" id="KW-1185">Reference proteome</keyword>
<evidence type="ECO:0000256" key="6">
    <source>
        <dbReference type="ARBA" id="ARBA00012487"/>
    </source>
</evidence>
<feature type="transmembrane region" description="Helical" evidence="24">
    <location>
        <begin position="181"/>
        <end position="201"/>
    </location>
</feature>
<evidence type="ECO:0000256" key="17">
    <source>
        <dbReference type="ARBA" id="ARBA00023264"/>
    </source>
</evidence>
<evidence type="ECO:0000256" key="11">
    <source>
        <dbReference type="ARBA" id="ARBA00022692"/>
    </source>
</evidence>
<feature type="transmembrane region" description="Helical" evidence="24">
    <location>
        <begin position="136"/>
        <end position="160"/>
    </location>
</feature>
<evidence type="ECO:0000313" key="25">
    <source>
        <dbReference type="EMBL" id="MBC8546998.1"/>
    </source>
</evidence>
<protein>
    <recommendedName>
        <fullName evidence="7">Phosphatidate cytidylyltransferase</fullName>
        <ecNumber evidence="6">2.7.7.41</ecNumber>
    </recommendedName>
    <alternativeName>
        <fullName evidence="20">CDP-DAG synthase</fullName>
    </alternativeName>
    <alternativeName>
        <fullName evidence="22">CDP-DG synthase</fullName>
    </alternativeName>
    <alternativeName>
        <fullName evidence="18">CDP-diacylglycerol synthase</fullName>
    </alternativeName>
    <alternativeName>
        <fullName evidence="21">CDP-diglyceride pyrophosphorylase</fullName>
    </alternativeName>
    <alternativeName>
        <fullName evidence="23">CDP-diglyceride synthase</fullName>
    </alternativeName>
    <alternativeName>
        <fullName evidence="19">CTP:phosphatidate cytidylyltransferase</fullName>
    </alternativeName>
</protein>
<comment type="caution">
    <text evidence="25">The sequence shown here is derived from an EMBL/GenBank/DDBJ whole genome shotgun (WGS) entry which is preliminary data.</text>
</comment>
<dbReference type="Pfam" id="PF01148">
    <property type="entry name" value="CTP_transf_1"/>
    <property type="match status" value="1"/>
</dbReference>
<evidence type="ECO:0000256" key="15">
    <source>
        <dbReference type="ARBA" id="ARBA00023136"/>
    </source>
</evidence>
<proteinExistence type="inferred from homology"/>
<keyword evidence="11 24" id="KW-0812">Transmembrane</keyword>
<dbReference type="EC" id="2.7.7.41" evidence="6"/>
<evidence type="ECO:0000256" key="14">
    <source>
        <dbReference type="ARBA" id="ARBA00023098"/>
    </source>
</evidence>
<evidence type="ECO:0000256" key="9">
    <source>
        <dbReference type="ARBA" id="ARBA00022516"/>
    </source>
</evidence>
<evidence type="ECO:0000256" key="12">
    <source>
        <dbReference type="ARBA" id="ARBA00022695"/>
    </source>
</evidence>
<accession>A0A926DX31</accession>
<evidence type="ECO:0000256" key="22">
    <source>
        <dbReference type="ARBA" id="ARBA00032743"/>
    </source>
</evidence>
<evidence type="ECO:0000256" key="23">
    <source>
        <dbReference type="ARBA" id="ARBA00033406"/>
    </source>
</evidence>
<comment type="catalytic activity">
    <reaction evidence="1">
        <text>a 1,2-diacyl-sn-glycero-3-phosphate + CTP + H(+) = a CDP-1,2-diacyl-sn-glycerol + diphosphate</text>
        <dbReference type="Rhea" id="RHEA:16229"/>
        <dbReference type="ChEBI" id="CHEBI:15378"/>
        <dbReference type="ChEBI" id="CHEBI:33019"/>
        <dbReference type="ChEBI" id="CHEBI:37563"/>
        <dbReference type="ChEBI" id="CHEBI:58332"/>
        <dbReference type="ChEBI" id="CHEBI:58608"/>
        <dbReference type="EC" id="2.7.7.41"/>
    </reaction>
</comment>
<keyword evidence="8" id="KW-1003">Cell membrane</keyword>
<evidence type="ECO:0000256" key="2">
    <source>
        <dbReference type="ARBA" id="ARBA00004651"/>
    </source>
</evidence>
<dbReference type="EMBL" id="JACRST010000012">
    <property type="protein sequence ID" value="MBC8546998.1"/>
    <property type="molecule type" value="Genomic_DNA"/>
</dbReference>
<evidence type="ECO:0000256" key="24">
    <source>
        <dbReference type="SAM" id="Phobius"/>
    </source>
</evidence>
<evidence type="ECO:0000256" key="4">
    <source>
        <dbReference type="ARBA" id="ARBA00005189"/>
    </source>
</evidence>
<organism evidence="25 26">
    <name type="scientific">Ligaoa zhengdingensis</name>
    <dbReference type="NCBI Taxonomy" id="2763658"/>
    <lineage>
        <taxon>Bacteria</taxon>
        <taxon>Bacillati</taxon>
        <taxon>Bacillota</taxon>
        <taxon>Clostridia</taxon>
        <taxon>Eubacteriales</taxon>
        <taxon>Oscillospiraceae</taxon>
        <taxon>Ligaoa</taxon>
    </lineage>
</organism>
<feature type="transmembrane region" description="Helical" evidence="24">
    <location>
        <begin position="207"/>
        <end position="232"/>
    </location>
</feature>
<comment type="pathway">
    <text evidence="3">Phospholipid metabolism; CDP-diacylglycerol biosynthesis; CDP-diacylglycerol from sn-glycerol 3-phosphate: step 3/3.</text>
</comment>
<keyword evidence="17" id="KW-1208">Phospholipid metabolism</keyword>
<reference evidence="25" key="1">
    <citation type="submission" date="2020-08" db="EMBL/GenBank/DDBJ databases">
        <title>Genome public.</title>
        <authorList>
            <person name="Liu C."/>
            <person name="Sun Q."/>
        </authorList>
    </citation>
    <scope>NUCLEOTIDE SEQUENCE</scope>
    <source>
        <strain evidence="25">NSJ-31</strain>
    </source>
</reference>
<comment type="similarity">
    <text evidence="5">Belongs to the CDS family.</text>
</comment>
<evidence type="ECO:0000256" key="21">
    <source>
        <dbReference type="ARBA" id="ARBA00032396"/>
    </source>
</evidence>
<feature type="transmembrane region" description="Helical" evidence="24">
    <location>
        <begin position="20"/>
        <end position="46"/>
    </location>
</feature>
<dbReference type="PANTHER" id="PTHR46382">
    <property type="entry name" value="PHOSPHATIDATE CYTIDYLYLTRANSFERASE"/>
    <property type="match status" value="1"/>
</dbReference>
<dbReference type="PANTHER" id="PTHR46382:SF1">
    <property type="entry name" value="PHOSPHATIDATE CYTIDYLYLTRANSFERASE"/>
    <property type="match status" value="1"/>
</dbReference>
<keyword evidence="13 24" id="KW-1133">Transmembrane helix</keyword>
<keyword evidence="9" id="KW-0444">Lipid biosynthesis</keyword>
<keyword evidence="15 24" id="KW-0472">Membrane</keyword>
<sequence length="286" mass="31765">MEVWAEMKQRIISSVIGLGVLALVLAFYETAVFNITIIVLILLAVYELFKAAKLTEHRPLFLLCLVFSALVPLLQTKHLGGQLAVICGAYAFLLFLNLIRYHNTLRIEQVSLAFFFGLMVPFSFSVMQLVHDRYEMSVSILYLLMMLGGAWLTDTGAYFSGRMFGKHKMAPQISPHKTVEGAIGGILCNLVCYYLLTWLYITAVGYFFQIAIQVNYLALGILALLASAAGILGDLTASVIKRQCGIKDFGSIMPGHGGVMDRFDSVLFVAPTVFVYIQYVELFTLV</sequence>
<evidence type="ECO:0000256" key="10">
    <source>
        <dbReference type="ARBA" id="ARBA00022679"/>
    </source>
</evidence>
<evidence type="ECO:0000256" key="20">
    <source>
        <dbReference type="ARBA" id="ARBA00032253"/>
    </source>
</evidence>
<evidence type="ECO:0000256" key="3">
    <source>
        <dbReference type="ARBA" id="ARBA00005119"/>
    </source>
</evidence>
<evidence type="ECO:0000256" key="5">
    <source>
        <dbReference type="ARBA" id="ARBA00010185"/>
    </source>
</evidence>
<evidence type="ECO:0000256" key="1">
    <source>
        <dbReference type="ARBA" id="ARBA00001698"/>
    </source>
</evidence>
<dbReference type="AlphaFoldDB" id="A0A926DX31"/>
<feature type="transmembrane region" description="Helical" evidence="24">
    <location>
        <begin position="81"/>
        <end position="99"/>
    </location>
</feature>
<evidence type="ECO:0000313" key="26">
    <source>
        <dbReference type="Proteomes" id="UP000653127"/>
    </source>
</evidence>
<evidence type="ECO:0000256" key="7">
    <source>
        <dbReference type="ARBA" id="ARBA00019373"/>
    </source>
</evidence>
<evidence type="ECO:0000256" key="19">
    <source>
        <dbReference type="ARBA" id="ARBA00031825"/>
    </source>
</evidence>